<protein>
    <submittedName>
        <fullName evidence="2">Uncharacterized protein</fullName>
    </submittedName>
</protein>
<sequence length="320" mass="35183">MLEHYGSEHYCPLSMIRLFGRVSDDLDEEDDLALHTADELPTSVPSVLSSDVFNDVPISSGSLEPTASIETTENMHPNVIDDVEKESVLHHFVSPNTVSTSGTQDYSDERLSEVSEPPEGHLSQIDSTNTNTNRHTNFVLLNRTSPLKDKPIGTSSANAVRDALPEVSVEMSCNTEFSANSGVQCPHSEIPGSLQTDASGSRSKKHTTTVVQPANSQKSALSPTAMLASSDAHQVLKHRVERFVSKKPTYGIFHRLKGVFLSALDSIFHSVVSPVTGEYYARWIDCRLSYRKWVQMSLINVMVVPVSDNIEYALFSSTTN</sequence>
<feature type="compositionally biased region" description="Polar residues" evidence="1">
    <location>
        <begin position="208"/>
        <end position="222"/>
    </location>
</feature>
<evidence type="ECO:0000313" key="3">
    <source>
        <dbReference type="Proteomes" id="UP000822476"/>
    </source>
</evidence>
<dbReference type="Proteomes" id="UP000822476">
    <property type="component" value="Unassembled WGS sequence"/>
</dbReference>
<name>A0A8S9YDM6_9TREM</name>
<proteinExistence type="predicted"/>
<dbReference type="OrthoDB" id="266334at2759"/>
<reference evidence="2" key="1">
    <citation type="submission" date="2019-07" db="EMBL/GenBank/DDBJ databases">
        <title>Annotation for the trematode Paragonimus miyazaki's.</title>
        <authorList>
            <person name="Choi Y.-J."/>
        </authorList>
    </citation>
    <scope>NUCLEOTIDE SEQUENCE</scope>
    <source>
        <strain evidence="2">Japan</strain>
    </source>
</reference>
<dbReference type="AlphaFoldDB" id="A0A8S9YDM6"/>
<gene>
    <name evidence="2" type="ORF">EG68_11763</name>
</gene>
<dbReference type="EMBL" id="JTDE01022133">
    <property type="protein sequence ID" value="KAF7232025.1"/>
    <property type="molecule type" value="Genomic_DNA"/>
</dbReference>
<evidence type="ECO:0000256" key="1">
    <source>
        <dbReference type="SAM" id="MobiDB-lite"/>
    </source>
</evidence>
<feature type="compositionally biased region" description="Polar residues" evidence="1">
    <location>
        <begin position="124"/>
        <end position="133"/>
    </location>
</feature>
<accession>A0A8S9YDM6</accession>
<keyword evidence="3" id="KW-1185">Reference proteome</keyword>
<evidence type="ECO:0000313" key="2">
    <source>
        <dbReference type="EMBL" id="KAF7232025.1"/>
    </source>
</evidence>
<feature type="region of interest" description="Disordered" evidence="1">
    <location>
        <begin position="181"/>
        <end position="222"/>
    </location>
</feature>
<organism evidence="2 3">
    <name type="scientific">Paragonimus skrjabini miyazakii</name>
    <dbReference type="NCBI Taxonomy" id="59628"/>
    <lineage>
        <taxon>Eukaryota</taxon>
        <taxon>Metazoa</taxon>
        <taxon>Spiralia</taxon>
        <taxon>Lophotrochozoa</taxon>
        <taxon>Platyhelminthes</taxon>
        <taxon>Trematoda</taxon>
        <taxon>Digenea</taxon>
        <taxon>Plagiorchiida</taxon>
        <taxon>Troglotremata</taxon>
        <taxon>Troglotrematidae</taxon>
        <taxon>Paragonimus</taxon>
    </lineage>
</organism>
<feature type="region of interest" description="Disordered" evidence="1">
    <location>
        <begin position="94"/>
        <end position="133"/>
    </location>
</feature>
<feature type="compositionally biased region" description="Polar residues" evidence="1">
    <location>
        <begin position="94"/>
        <end position="105"/>
    </location>
</feature>
<comment type="caution">
    <text evidence="2">The sequence shown here is derived from an EMBL/GenBank/DDBJ whole genome shotgun (WGS) entry which is preliminary data.</text>
</comment>